<proteinExistence type="predicted"/>
<dbReference type="EMBL" id="QSOE01000198">
    <property type="protein sequence ID" value="RGI76099.1"/>
    <property type="molecule type" value="Genomic_DNA"/>
</dbReference>
<accession>A0A374MX64</accession>
<evidence type="ECO:0008006" key="3">
    <source>
        <dbReference type="Google" id="ProtNLM"/>
    </source>
</evidence>
<dbReference type="Proteomes" id="UP000262524">
    <property type="component" value="Unassembled WGS sequence"/>
</dbReference>
<comment type="caution">
    <text evidence="1">The sequence shown here is derived from an EMBL/GenBank/DDBJ whole genome shotgun (WGS) entry which is preliminary data.</text>
</comment>
<dbReference type="AlphaFoldDB" id="A0A374MX64"/>
<organism evidence="1 2">
    <name type="scientific">Anaerobutyricum hallii</name>
    <dbReference type="NCBI Taxonomy" id="39488"/>
    <lineage>
        <taxon>Bacteria</taxon>
        <taxon>Bacillati</taxon>
        <taxon>Bacillota</taxon>
        <taxon>Clostridia</taxon>
        <taxon>Lachnospirales</taxon>
        <taxon>Lachnospiraceae</taxon>
        <taxon>Anaerobutyricum</taxon>
    </lineage>
</organism>
<name>A0A374MX64_9FIRM</name>
<evidence type="ECO:0000313" key="1">
    <source>
        <dbReference type="EMBL" id="RGI76099.1"/>
    </source>
</evidence>
<dbReference type="RefSeq" id="WP_117983752.1">
    <property type="nucleotide sequence ID" value="NZ_QSOE01000198.1"/>
</dbReference>
<gene>
    <name evidence="1" type="ORF">DXD91_15535</name>
</gene>
<evidence type="ECO:0000313" key="2">
    <source>
        <dbReference type="Proteomes" id="UP000262524"/>
    </source>
</evidence>
<reference evidence="1 2" key="1">
    <citation type="submission" date="2018-08" db="EMBL/GenBank/DDBJ databases">
        <title>A genome reference for cultivated species of the human gut microbiota.</title>
        <authorList>
            <person name="Zou Y."/>
            <person name="Xue W."/>
            <person name="Luo G."/>
        </authorList>
    </citation>
    <scope>NUCLEOTIDE SEQUENCE [LARGE SCALE GENOMIC DNA]</scope>
    <source>
        <strain evidence="1 2">TM10-1AC</strain>
    </source>
</reference>
<sequence>MNEQDFLRGKTTTLYESDKSVIDTTTGEILKQEHELKRKTSAEPDYIKVYYQAMMAVNKISEIPLDFLLALSAQIGFTNGDKILFYNNKTTRRAISNYCGIGDNMTAKYIRRSVTKGILFKTEDRGTYEVNPWLIAKGKWEHIKELQANFRFLEGKWERIITTDIEDEEEMSETNFPIIDDEAV</sequence>
<protein>
    <recommendedName>
        <fullName evidence="3">Plasmid replication protein RepL domain-containing protein</fullName>
    </recommendedName>
</protein>